<dbReference type="CDD" id="cd03586">
    <property type="entry name" value="PolY_Pol_IV_kappa"/>
    <property type="match status" value="1"/>
</dbReference>
<dbReference type="Pfam" id="PF11799">
    <property type="entry name" value="IMS_C"/>
    <property type="match status" value="1"/>
</dbReference>
<reference evidence="3 4" key="1">
    <citation type="submission" date="2017-09" db="EMBL/GenBank/DDBJ databases">
        <title>Depth-based differentiation of microbial function through sediment-hosted aquifers and enrichment of novel symbionts in the deep terrestrial subsurface.</title>
        <authorList>
            <person name="Probst A.J."/>
            <person name="Ladd B."/>
            <person name="Jarett J.K."/>
            <person name="Geller-Mcgrath D.E."/>
            <person name="Sieber C.M."/>
            <person name="Emerson J.B."/>
            <person name="Anantharaman K."/>
            <person name="Thomas B.C."/>
            <person name="Malmstrom R."/>
            <person name="Stieglmeier M."/>
            <person name="Klingl A."/>
            <person name="Woyke T."/>
            <person name="Ryan C.M."/>
            <person name="Banfield J.F."/>
        </authorList>
    </citation>
    <scope>NUCLEOTIDE SEQUENCE [LARGE SCALE GENOMIC DNA]</scope>
    <source>
        <strain evidence="3">CG11_big_fil_rev_8_21_14_0_20_37_16</strain>
    </source>
</reference>
<dbReference type="Proteomes" id="UP000229497">
    <property type="component" value="Unassembled WGS sequence"/>
</dbReference>
<dbReference type="EMBL" id="PCVK01000036">
    <property type="protein sequence ID" value="PIQ71803.1"/>
    <property type="molecule type" value="Genomic_DNA"/>
</dbReference>
<dbReference type="InterPro" id="IPR036775">
    <property type="entry name" value="DNA_pol_Y-fam_lit_finger_sf"/>
</dbReference>
<dbReference type="InterPro" id="IPR001126">
    <property type="entry name" value="UmuC"/>
</dbReference>
<protein>
    <submittedName>
        <fullName evidence="3">DNA polymerase IV</fullName>
    </submittedName>
</protein>
<dbReference type="Gene3D" id="3.30.70.270">
    <property type="match status" value="1"/>
</dbReference>
<dbReference type="GO" id="GO:0003887">
    <property type="term" value="F:DNA-directed DNA polymerase activity"/>
    <property type="evidence" value="ECO:0007669"/>
    <property type="project" value="InterPro"/>
</dbReference>
<evidence type="ECO:0000259" key="2">
    <source>
        <dbReference type="PROSITE" id="PS50173"/>
    </source>
</evidence>
<evidence type="ECO:0000313" key="4">
    <source>
        <dbReference type="Proteomes" id="UP000229497"/>
    </source>
</evidence>
<dbReference type="PROSITE" id="PS50173">
    <property type="entry name" value="UMUC"/>
    <property type="match status" value="1"/>
</dbReference>
<dbReference type="GO" id="GO:0009432">
    <property type="term" value="P:SOS response"/>
    <property type="evidence" value="ECO:0007669"/>
    <property type="project" value="TreeGrafter"/>
</dbReference>
<dbReference type="InterPro" id="IPR022880">
    <property type="entry name" value="DNApol_IV"/>
</dbReference>
<dbReference type="PANTHER" id="PTHR11076">
    <property type="entry name" value="DNA REPAIR POLYMERASE UMUC / TRANSFERASE FAMILY MEMBER"/>
    <property type="match status" value="1"/>
</dbReference>
<comment type="caution">
    <text evidence="3">The sequence shown here is derived from an EMBL/GenBank/DDBJ whole genome shotgun (WGS) entry which is preliminary data.</text>
</comment>
<dbReference type="SUPFAM" id="SSF100879">
    <property type="entry name" value="Lesion bypass DNA polymerase (Y-family), little finger domain"/>
    <property type="match status" value="1"/>
</dbReference>
<dbReference type="AlphaFoldDB" id="A0A2H0KMM7"/>
<dbReference type="Pfam" id="PF00817">
    <property type="entry name" value="IMS"/>
    <property type="match status" value="1"/>
</dbReference>
<proteinExistence type="inferred from homology"/>
<accession>A0A2H0KMM7</accession>
<dbReference type="PANTHER" id="PTHR11076:SF34">
    <property type="entry name" value="PROTEIN UMUC"/>
    <property type="match status" value="1"/>
</dbReference>
<comment type="similarity">
    <text evidence="1">Belongs to the DNA polymerase type-Y family.</text>
</comment>
<dbReference type="Gene3D" id="3.40.1170.60">
    <property type="match status" value="1"/>
</dbReference>
<feature type="domain" description="UmuC" evidence="2">
    <location>
        <begin position="20"/>
        <end position="199"/>
    </location>
</feature>
<dbReference type="GO" id="GO:0005829">
    <property type="term" value="C:cytosol"/>
    <property type="evidence" value="ECO:0007669"/>
    <property type="project" value="TreeGrafter"/>
</dbReference>
<name>A0A2H0KMM7_9BACT</name>
<gene>
    <name evidence="3" type="ORF">COV87_01320</name>
</gene>
<dbReference type="GO" id="GO:0003684">
    <property type="term" value="F:damaged DNA binding"/>
    <property type="evidence" value="ECO:0007669"/>
    <property type="project" value="InterPro"/>
</dbReference>
<dbReference type="SUPFAM" id="SSF56672">
    <property type="entry name" value="DNA/RNA polymerases"/>
    <property type="match status" value="1"/>
</dbReference>
<organism evidence="3 4">
    <name type="scientific">Candidatus Roizmanbacteria bacterium CG11_big_fil_rev_8_21_14_0_20_37_16</name>
    <dbReference type="NCBI Taxonomy" id="1974857"/>
    <lineage>
        <taxon>Bacteria</taxon>
        <taxon>Candidatus Roizmaniibacteriota</taxon>
    </lineage>
</organism>
<evidence type="ECO:0000313" key="3">
    <source>
        <dbReference type="EMBL" id="PIQ71803.1"/>
    </source>
</evidence>
<evidence type="ECO:0000256" key="1">
    <source>
        <dbReference type="ARBA" id="ARBA00010945"/>
    </source>
</evidence>
<dbReference type="InterPro" id="IPR050116">
    <property type="entry name" value="DNA_polymerase-Y"/>
</dbReference>
<sequence>MQKIYTQPSMFSHYSWPQAILHIDGDAFFASVMRSVNPSLIGKPIVTGRERGIATAISYEAKKFGVTRGMPYFEIKKKCPECLFIESDYDLFSLVSSRMFSIMKKYSPYVEEYSIDEGFVDITGLRRMHKQSYEEITLSIKKELEQKLNITFSIGLSITKSLAKLASSFRKPSGFTPVRGKHIEYLLKNRTTRDIWGIGPNTAAYLEKCNIKMALEFALLSEEFVTSHLSKPYYEIWQELRGKKIFELQLGKKEEYKSISKTETFTPPTNDKELLWARLLGHVEDAFKKARIYNYAVGRVDMFLKTQKFIYQTATCKLLNKTAFPLHIHADLRKTFESIYSASHQYRTTGCTISDLEDATMTQTSLFEDTTTHTKTKKLYEILSSGKVNFGTSLIADCHSSKKSEAKKFSLPILTF</sequence>
<dbReference type="Gene3D" id="3.30.1490.100">
    <property type="entry name" value="DNA polymerase, Y-family, little finger domain"/>
    <property type="match status" value="1"/>
</dbReference>
<dbReference type="GO" id="GO:0006281">
    <property type="term" value="P:DNA repair"/>
    <property type="evidence" value="ECO:0007669"/>
    <property type="project" value="InterPro"/>
</dbReference>
<dbReference type="InterPro" id="IPR043502">
    <property type="entry name" value="DNA/RNA_pol_sf"/>
</dbReference>
<dbReference type="InterPro" id="IPR043128">
    <property type="entry name" value="Rev_trsase/Diguanyl_cyclase"/>
</dbReference>
<dbReference type="InterPro" id="IPR017961">
    <property type="entry name" value="DNA_pol_Y-fam_little_finger"/>
</dbReference>
<dbReference type="GO" id="GO:0042276">
    <property type="term" value="P:error-prone translesion synthesis"/>
    <property type="evidence" value="ECO:0007669"/>
    <property type="project" value="TreeGrafter"/>
</dbReference>